<protein>
    <recommendedName>
        <fullName evidence="1">UEV domain-containing protein</fullName>
    </recommendedName>
</protein>
<dbReference type="PANTHER" id="PTHR23306:SF25">
    <property type="entry name" value="TUMOR SUSCEPTIBILITY GENE 101 PROTEIN"/>
    <property type="match status" value="1"/>
</dbReference>
<dbReference type="InterPro" id="IPR008883">
    <property type="entry name" value="UEV_N"/>
</dbReference>
<reference evidence="2" key="1">
    <citation type="submission" date="2023-09" db="UniProtKB">
        <authorList>
            <consortium name="Ensembl"/>
        </authorList>
    </citation>
    <scope>IDENTIFICATION</scope>
</reference>
<dbReference type="GO" id="GO:0043130">
    <property type="term" value="F:ubiquitin binding"/>
    <property type="evidence" value="ECO:0007669"/>
    <property type="project" value="TreeGrafter"/>
</dbReference>
<dbReference type="InterPro" id="IPR016135">
    <property type="entry name" value="UBQ-conjugating_enzyme/RWD"/>
</dbReference>
<dbReference type="Pfam" id="PF05743">
    <property type="entry name" value="UEV"/>
    <property type="match status" value="1"/>
</dbReference>
<dbReference type="STRING" id="144197.ENSSPAP00000009628"/>
<proteinExistence type="predicted"/>
<dbReference type="InterPro" id="IPR052070">
    <property type="entry name" value="ESCRT-I_UEV_domain"/>
</dbReference>
<accession>A0A3B4ZL51</accession>
<feature type="domain" description="UEV" evidence="1">
    <location>
        <begin position="1"/>
        <end position="86"/>
    </location>
</feature>
<dbReference type="GO" id="GO:0008333">
    <property type="term" value="P:endosome to lysosome transport"/>
    <property type="evidence" value="ECO:0007669"/>
    <property type="project" value="TreeGrafter"/>
</dbReference>
<evidence type="ECO:0000313" key="2">
    <source>
        <dbReference type="Ensembl" id="ENSSPAP00000009628.1"/>
    </source>
</evidence>
<dbReference type="GO" id="GO:0015031">
    <property type="term" value="P:protein transport"/>
    <property type="evidence" value="ECO:0007669"/>
    <property type="project" value="InterPro"/>
</dbReference>
<dbReference type="GO" id="GO:0000813">
    <property type="term" value="C:ESCRT I complex"/>
    <property type="evidence" value="ECO:0007669"/>
    <property type="project" value="TreeGrafter"/>
</dbReference>
<evidence type="ECO:0000259" key="1">
    <source>
        <dbReference type="PROSITE" id="PS51322"/>
    </source>
</evidence>
<dbReference type="SUPFAM" id="SSF54495">
    <property type="entry name" value="UBC-like"/>
    <property type="match status" value="1"/>
</dbReference>
<dbReference type="PROSITE" id="PS51322">
    <property type="entry name" value="UEV"/>
    <property type="match status" value="1"/>
</dbReference>
<dbReference type="Ensembl" id="ENSSPAT00000009798.1">
    <property type="protein sequence ID" value="ENSSPAP00000009628.1"/>
    <property type="gene ID" value="ENSSPAG00000007341.1"/>
</dbReference>
<dbReference type="CDD" id="cd11685">
    <property type="entry name" value="UEV_TSG101-like"/>
    <property type="match status" value="1"/>
</dbReference>
<sequence>TPYYPQTTYDRKHVARDMFVALTYFKNLVPMMDKFVYNDGRKKNLMSLNGTISVMIGDKTYNIPVCLWIEENYPQTAPICYVKPTR</sequence>
<organism evidence="2">
    <name type="scientific">Stegastes partitus</name>
    <name type="common">bicolor damselfish</name>
    <dbReference type="NCBI Taxonomy" id="144197"/>
    <lineage>
        <taxon>Eukaryota</taxon>
        <taxon>Metazoa</taxon>
        <taxon>Chordata</taxon>
        <taxon>Craniata</taxon>
        <taxon>Vertebrata</taxon>
        <taxon>Euteleostomi</taxon>
        <taxon>Actinopterygii</taxon>
        <taxon>Neopterygii</taxon>
        <taxon>Teleostei</taxon>
        <taxon>Neoteleostei</taxon>
        <taxon>Acanthomorphata</taxon>
        <taxon>Ovalentaria</taxon>
        <taxon>Pomacentridae</taxon>
        <taxon>Stegastes</taxon>
    </lineage>
</organism>
<dbReference type="Gene3D" id="3.10.110.10">
    <property type="entry name" value="Ubiquitin Conjugating Enzyme"/>
    <property type="match status" value="1"/>
</dbReference>
<name>A0A3B4ZL51_9TELE</name>
<dbReference type="GeneTree" id="ENSGT00940000153903"/>
<dbReference type="AlphaFoldDB" id="A0A3B4ZL51"/>
<dbReference type="PANTHER" id="PTHR23306">
    <property type="entry name" value="TUMOR SUSCEPTIBILITY GENE 101 PROTEIN-RELATED"/>
    <property type="match status" value="1"/>
</dbReference>